<protein>
    <submittedName>
        <fullName evidence="3">Hemerythrin domain-containing protein</fullName>
    </submittedName>
</protein>
<dbReference type="EMBL" id="CP109135">
    <property type="protein sequence ID" value="WSD18538.1"/>
    <property type="molecule type" value="Genomic_DNA"/>
</dbReference>
<dbReference type="InterPro" id="IPR012312">
    <property type="entry name" value="Hemerythrin-like"/>
</dbReference>
<dbReference type="CDD" id="cd12108">
    <property type="entry name" value="Hr-like"/>
    <property type="match status" value="1"/>
</dbReference>
<proteinExistence type="predicted"/>
<evidence type="ECO:0000256" key="1">
    <source>
        <dbReference type="SAM" id="MobiDB-lite"/>
    </source>
</evidence>
<gene>
    <name evidence="3" type="ORF">OHB35_37855</name>
</gene>
<dbReference type="Pfam" id="PF01814">
    <property type="entry name" value="Hemerythrin"/>
    <property type="match status" value="1"/>
</dbReference>
<dbReference type="RefSeq" id="WP_326761094.1">
    <property type="nucleotide sequence ID" value="NZ_CP109135.1"/>
</dbReference>
<name>A0ABZ1HIU8_STRPH</name>
<reference evidence="3 4" key="1">
    <citation type="submission" date="2022-10" db="EMBL/GenBank/DDBJ databases">
        <title>The complete genomes of actinobacterial strains from the NBC collection.</title>
        <authorList>
            <person name="Joergensen T.S."/>
            <person name="Alvarez Arevalo M."/>
            <person name="Sterndorff E.B."/>
            <person name="Faurdal D."/>
            <person name="Vuksanovic O."/>
            <person name="Mourched A.-S."/>
            <person name="Charusanti P."/>
            <person name="Shaw S."/>
            <person name="Blin K."/>
            <person name="Weber T."/>
        </authorList>
    </citation>
    <scope>NUCLEOTIDE SEQUENCE [LARGE SCALE GENOMIC DNA]</scope>
    <source>
        <strain evidence="3 4">NBC 01752</strain>
    </source>
</reference>
<keyword evidence="4" id="KW-1185">Reference proteome</keyword>
<evidence type="ECO:0000259" key="2">
    <source>
        <dbReference type="Pfam" id="PF01814"/>
    </source>
</evidence>
<organism evidence="3 4">
    <name type="scientific">Streptomyces phaeochromogenes</name>
    <dbReference type="NCBI Taxonomy" id="1923"/>
    <lineage>
        <taxon>Bacteria</taxon>
        <taxon>Bacillati</taxon>
        <taxon>Actinomycetota</taxon>
        <taxon>Actinomycetes</taxon>
        <taxon>Kitasatosporales</taxon>
        <taxon>Streptomycetaceae</taxon>
        <taxon>Streptomyces</taxon>
        <taxon>Streptomyces phaeochromogenes group</taxon>
    </lineage>
</organism>
<evidence type="ECO:0000313" key="3">
    <source>
        <dbReference type="EMBL" id="WSD18538.1"/>
    </source>
</evidence>
<dbReference type="Proteomes" id="UP001340816">
    <property type="component" value="Chromosome"/>
</dbReference>
<accession>A0ABZ1HIU8</accession>
<sequence>MTTERPQPDPNPQSQPQVQPQHDDIGGILIHRGLREELSRLADAAESGRRAEAVQEQIELVIAVLHQHHHGEDEKLHPLVREREPSIATILDELEKEHTLIQKLADDAADRIRPLPERAPVIRELLDVLRPHLALEEAEVFPAITRQVSQAEFEEFVKGELKAAGRRLPALFGMLLHYALPGERKRLLADVPTPIALLWKAFWRRGYERRVARVYG</sequence>
<dbReference type="Gene3D" id="1.20.120.520">
    <property type="entry name" value="nmb1532 protein domain like"/>
    <property type="match status" value="1"/>
</dbReference>
<evidence type="ECO:0000313" key="4">
    <source>
        <dbReference type="Proteomes" id="UP001340816"/>
    </source>
</evidence>
<feature type="region of interest" description="Disordered" evidence="1">
    <location>
        <begin position="1"/>
        <end position="24"/>
    </location>
</feature>
<feature type="domain" description="Hemerythrin-like" evidence="2">
    <location>
        <begin position="31"/>
        <end position="144"/>
    </location>
</feature>